<proteinExistence type="predicted"/>
<protein>
    <submittedName>
        <fullName evidence="2">Uncharacterized protein</fullName>
    </submittedName>
</protein>
<reference evidence="2 3" key="1">
    <citation type="submission" date="2024-01" db="EMBL/GenBank/DDBJ databases">
        <title>The genomes of 5 underutilized Papilionoideae crops provide insights into root nodulation and disease resistanc.</title>
        <authorList>
            <person name="Jiang F."/>
        </authorList>
    </citation>
    <scope>NUCLEOTIDE SEQUENCE [LARGE SCALE GENOMIC DNA]</scope>
    <source>
        <strain evidence="2">LVBAO_FW01</strain>
        <tissue evidence="2">Leaves</tissue>
    </source>
</reference>
<dbReference type="EMBL" id="JAYMYQ010000007">
    <property type="protein sequence ID" value="KAK7320429.1"/>
    <property type="molecule type" value="Genomic_DNA"/>
</dbReference>
<dbReference type="Proteomes" id="UP001367508">
    <property type="component" value="Unassembled WGS sequence"/>
</dbReference>
<organism evidence="2 3">
    <name type="scientific">Canavalia gladiata</name>
    <name type="common">Sword bean</name>
    <name type="synonym">Dolichos gladiatus</name>
    <dbReference type="NCBI Taxonomy" id="3824"/>
    <lineage>
        <taxon>Eukaryota</taxon>
        <taxon>Viridiplantae</taxon>
        <taxon>Streptophyta</taxon>
        <taxon>Embryophyta</taxon>
        <taxon>Tracheophyta</taxon>
        <taxon>Spermatophyta</taxon>
        <taxon>Magnoliopsida</taxon>
        <taxon>eudicotyledons</taxon>
        <taxon>Gunneridae</taxon>
        <taxon>Pentapetalae</taxon>
        <taxon>rosids</taxon>
        <taxon>fabids</taxon>
        <taxon>Fabales</taxon>
        <taxon>Fabaceae</taxon>
        <taxon>Papilionoideae</taxon>
        <taxon>50 kb inversion clade</taxon>
        <taxon>NPAAA clade</taxon>
        <taxon>indigoferoid/millettioid clade</taxon>
        <taxon>Phaseoleae</taxon>
        <taxon>Canavalia</taxon>
    </lineage>
</organism>
<accession>A0AAN9KNC4</accession>
<comment type="caution">
    <text evidence="2">The sequence shown here is derived from an EMBL/GenBank/DDBJ whole genome shotgun (WGS) entry which is preliminary data.</text>
</comment>
<evidence type="ECO:0000313" key="2">
    <source>
        <dbReference type="EMBL" id="KAK7320429.1"/>
    </source>
</evidence>
<feature type="compositionally biased region" description="Polar residues" evidence="1">
    <location>
        <begin position="149"/>
        <end position="160"/>
    </location>
</feature>
<keyword evidence="3" id="KW-1185">Reference proteome</keyword>
<feature type="region of interest" description="Disordered" evidence="1">
    <location>
        <begin position="109"/>
        <end position="171"/>
    </location>
</feature>
<feature type="compositionally biased region" description="Basic and acidic residues" evidence="1">
    <location>
        <begin position="109"/>
        <end position="120"/>
    </location>
</feature>
<evidence type="ECO:0000256" key="1">
    <source>
        <dbReference type="SAM" id="MobiDB-lite"/>
    </source>
</evidence>
<sequence length="297" mass="33524">MVSQSGILNKLTSLQTFHHLTRDASADVSSAAADFQQEEQSSQDNRTIAVCPTLTQSSKTSAVCDSLSEHLDFDARCFVNRGDEQRGFGFLRETVDDLFSSSWKEHERHILPERHQDNHTRPSVPEPSSRRQEPVNSTTSGAFVPQDKFAQSSAPQQHSANPRGYGTLPQNQPYYTRVINPQEAFPGSGAYGYHPFSAGMNYYYVPLNWNEFTPLHTWPPADSASSGYHFYGNFGFPIYNPQGCILSLDYGAGPTSMFRPYVFLRQPQHTIPLCSQRPLDFQNVSSNKPSRHWPRKR</sequence>
<dbReference type="AlphaFoldDB" id="A0AAN9KNC4"/>
<evidence type="ECO:0000313" key="3">
    <source>
        <dbReference type="Proteomes" id="UP001367508"/>
    </source>
</evidence>
<name>A0AAN9KNC4_CANGL</name>
<gene>
    <name evidence="2" type="ORF">VNO77_29888</name>
</gene>